<dbReference type="PANTHER" id="PTHR43355">
    <property type="entry name" value="FLAVIN REDUCTASE (NADPH)"/>
    <property type="match status" value="1"/>
</dbReference>
<dbReference type="AlphaFoldDB" id="A0AAD5SVH1"/>
<dbReference type="PANTHER" id="PTHR43355:SF2">
    <property type="entry name" value="FLAVIN REDUCTASE (NADPH)"/>
    <property type="match status" value="1"/>
</dbReference>
<reference evidence="3" key="1">
    <citation type="submission" date="2020-05" db="EMBL/GenBank/DDBJ databases">
        <title>Phylogenomic resolution of chytrid fungi.</title>
        <authorList>
            <person name="Stajich J.E."/>
            <person name="Amses K."/>
            <person name="Simmons R."/>
            <person name="Seto K."/>
            <person name="Myers J."/>
            <person name="Bonds A."/>
            <person name="Quandt C.A."/>
            <person name="Barry K."/>
            <person name="Liu P."/>
            <person name="Grigoriev I."/>
            <person name="Longcore J.E."/>
            <person name="James T.Y."/>
        </authorList>
    </citation>
    <scope>NUCLEOTIDE SEQUENCE</scope>
    <source>
        <strain evidence="3">JEL0513</strain>
    </source>
</reference>
<evidence type="ECO:0000313" key="4">
    <source>
        <dbReference type="Proteomes" id="UP001211907"/>
    </source>
</evidence>
<dbReference type="InterPro" id="IPR016040">
    <property type="entry name" value="NAD(P)-bd_dom"/>
</dbReference>
<name>A0AAD5SVH1_9FUNG</name>
<dbReference type="SUPFAM" id="SSF51735">
    <property type="entry name" value="NAD(P)-binding Rossmann-fold domains"/>
    <property type="match status" value="1"/>
</dbReference>
<dbReference type="EMBL" id="JADGJH010002154">
    <property type="protein sequence ID" value="KAJ3102598.1"/>
    <property type="molecule type" value="Genomic_DNA"/>
</dbReference>
<gene>
    <name evidence="3" type="ORF">HK100_004340</name>
</gene>
<feature type="domain" description="NAD(P)-binding" evidence="2">
    <location>
        <begin position="8"/>
        <end position="212"/>
    </location>
</feature>
<dbReference type="GO" id="GO:0042602">
    <property type="term" value="F:riboflavin reductase (NADPH) activity"/>
    <property type="evidence" value="ECO:0007669"/>
    <property type="project" value="TreeGrafter"/>
</dbReference>
<comment type="caution">
    <text evidence="3">The sequence shown here is derived from an EMBL/GenBank/DDBJ whole genome shotgun (WGS) entry which is preliminary data.</text>
</comment>
<dbReference type="Proteomes" id="UP001211907">
    <property type="component" value="Unassembled WGS sequence"/>
</dbReference>
<evidence type="ECO:0000259" key="2">
    <source>
        <dbReference type="Pfam" id="PF13460"/>
    </source>
</evidence>
<sequence>MSRLLVFGATGSAGKEVVTAAIASKIPVTLFVRRPEAVPQDQHSAITIIKGDYSDIEAVKKAVIDTDPTAIIFTAALPKYAAIQDLNAITVPAIIDVLNENERLNKVRFVYLAGLTAPGKNEPVPFTVKLVKPLLVKFQGIGAQIEDNVKTSKFLYALGDSNPNFQYTLVRMGYVVEGPSIGELKIAAPNSTGASKVVFADVGAFLVKLATDIAGAQNKAVIMDY</sequence>
<dbReference type="GO" id="GO:0004074">
    <property type="term" value="F:biliverdin reductase [NAD(P)H] activity"/>
    <property type="evidence" value="ECO:0007669"/>
    <property type="project" value="TreeGrafter"/>
</dbReference>
<evidence type="ECO:0000256" key="1">
    <source>
        <dbReference type="ARBA" id="ARBA00038376"/>
    </source>
</evidence>
<organism evidence="3 4">
    <name type="scientific">Physocladia obscura</name>
    <dbReference type="NCBI Taxonomy" id="109957"/>
    <lineage>
        <taxon>Eukaryota</taxon>
        <taxon>Fungi</taxon>
        <taxon>Fungi incertae sedis</taxon>
        <taxon>Chytridiomycota</taxon>
        <taxon>Chytridiomycota incertae sedis</taxon>
        <taxon>Chytridiomycetes</taxon>
        <taxon>Chytridiales</taxon>
        <taxon>Chytriomycetaceae</taxon>
        <taxon>Physocladia</taxon>
    </lineage>
</organism>
<dbReference type="Pfam" id="PF13460">
    <property type="entry name" value="NAD_binding_10"/>
    <property type="match status" value="1"/>
</dbReference>
<accession>A0AAD5SVH1</accession>
<proteinExistence type="inferred from homology"/>
<dbReference type="InterPro" id="IPR036291">
    <property type="entry name" value="NAD(P)-bd_dom_sf"/>
</dbReference>
<keyword evidence="4" id="KW-1185">Reference proteome</keyword>
<dbReference type="InterPro" id="IPR051606">
    <property type="entry name" value="Polyketide_Oxido-like"/>
</dbReference>
<evidence type="ECO:0000313" key="3">
    <source>
        <dbReference type="EMBL" id="KAJ3102598.1"/>
    </source>
</evidence>
<comment type="similarity">
    <text evidence="1">Belongs to the avfA family.</text>
</comment>
<protein>
    <recommendedName>
        <fullName evidence="2">NAD(P)-binding domain-containing protein</fullName>
    </recommendedName>
</protein>
<dbReference type="Gene3D" id="3.40.50.720">
    <property type="entry name" value="NAD(P)-binding Rossmann-like Domain"/>
    <property type="match status" value="1"/>
</dbReference>